<dbReference type="EMBL" id="VIGD01000002">
    <property type="protein sequence ID" value="TQE92044.1"/>
    <property type="molecule type" value="Genomic_DNA"/>
</dbReference>
<protein>
    <submittedName>
        <fullName evidence="10">Ger(X)C family spore germination protein</fullName>
    </submittedName>
</protein>
<accession>A0A540V5L1</accession>
<keyword evidence="3" id="KW-0309">Germination</keyword>
<dbReference type="PANTHER" id="PTHR35789:SF1">
    <property type="entry name" value="SPORE GERMINATION PROTEIN B3"/>
    <property type="match status" value="1"/>
</dbReference>
<dbReference type="AlphaFoldDB" id="A0A540V5L1"/>
<keyword evidence="4" id="KW-0732">Signal</keyword>
<feature type="domain" description="Spore germination protein N-terminal" evidence="9">
    <location>
        <begin position="30"/>
        <end position="203"/>
    </location>
</feature>
<evidence type="ECO:0000256" key="5">
    <source>
        <dbReference type="ARBA" id="ARBA00023136"/>
    </source>
</evidence>
<dbReference type="InterPro" id="IPR057336">
    <property type="entry name" value="GerAC_N"/>
</dbReference>
<dbReference type="Gene3D" id="3.30.300.210">
    <property type="entry name" value="Nutrient germinant receptor protein C, domain 3"/>
    <property type="match status" value="1"/>
</dbReference>
<dbReference type="PANTHER" id="PTHR35789">
    <property type="entry name" value="SPORE GERMINATION PROTEIN B3"/>
    <property type="match status" value="1"/>
</dbReference>
<name>A0A540V5L1_9BACL</name>
<evidence type="ECO:0000256" key="6">
    <source>
        <dbReference type="ARBA" id="ARBA00023139"/>
    </source>
</evidence>
<evidence type="ECO:0000256" key="1">
    <source>
        <dbReference type="ARBA" id="ARBA00004635"/>
    </source>
</evidence>
<evidence type="ECO:0000256" key="7">
    <source>
        <dbReference type="ARBA" id="ARBA00023288"/>
    </source>
</evidence>
<evidence type="ECO:0000256" key="3">
    <source>
        <dbReference type="ARBA" id="ARBA00022544"/>
    </source>
</evidence>
<keyword evidence="7" id="KW-0449">Lipoprotein</keyword>
<dbReference type="Pfam" id="PF25198">
    <property type="entry name" value="Spore_GerAC_N"/>
    <property type="match status" value="1"/>
</dbReference>
<comment type="subcellular location">
    <subcellularLocation>
        <location evidence="1">Membrane</location>
        <topology evidence="1">Lipid-anchor</topology>
    </subcellularLocation>
</comment>
<evidence type="ECO:0000259" key="9">
    <source>
        <dbReference type="Pfam" id="PF25198"/>
    </source>
</evidence>
<comment type="caution">
    <text evidence="10">The sequence shown here is derived from an EMBL/GenBank/DDBJ whole genome shotgun (WGS) entry which is preliminary data.</text>
</comment>
<dbReference type="GO" id="GO:0016020">
    <property type="term" value="C:membrane"/>
    <property type="evidence" value="ECO:0007669"/>
    <property type="project" value="UniProtKB-SubCell"/>
</dbReference>
<dbReference type="Pfam" id="PF05504">
    <property type="entry name" value="Spore_GerAC"/>
    <property type="match status" value="1"/>
</dbReference>
<evidence type="ECO:0000256" key="2">
    <source>
        <dbReference type="ARBA" id="ARBA00007886"/>
    </source>
</evidence>
<sequence>MPTKQKGKTRFFVLIALSFLLFLSGCGEFKDIDKMVFVSMIGIDKSDNPKKPYKIILKLYVPTSSFRQNPTPQYSYLIKDGETLAETIAILEAHLDKELDFGHSKLIVLGEKMMEDEKNKEILDFLIRRPDIQMISYVAMGRPNAEEIVKFVPNGETSLQPTLFNYFGNTGAESSFIITTHLFDFRRTMNEYGIDPILPIVEINEPGSHFIIDKSIILAKDRIPYELDAEKTLFVKILADSAKSVFFTVEREGEHFVTRLDNIKPKYRVERDGNQVTIRIKIKLTGIITESRNTLDNRKLPEYNRMLEQEMKEKLNALIDEMKMKGYDPFGFGLRLQSHTLPKDRMTDQEWRTAFKNAKVEVVVKSNLKSTGSIQ</sequence>
<keyword evidence="6" id="KW-0564">Palmitate</keyword>
<dbReference type="InterPro" id="IPR038501">
    <property type="entry name" value="Spore_GerAC_C_sf"/>
</dbReference>
<evidence type="ECO:0000313" key="10">
    <source>
        <dbReference type="EMBL" id="TQE92044.1"/>
    </source>
</evidence>
<proteinExistence type="inferred from homology"/>
<keyword evidence="5" id="KW-0472">Membrane</keyword>
<dbReference type="OrthoDB" id="2433998at2"/>
<evidence type="ECO:0000259" key="8">
    <source>
        <dbReference type="Pfam" id="PF05504"/>
    </source>
</evidence>
<comment type="similarity">
    <text evidence="2">Belongs to the GerABKC lipoprotein family.</text>
</comment>
<evidence type="ECO:0000256" key="4">
    <source>
        <dbReference type="ARBA" id="ARBA00022729"/>
    </source>
</evidence>
<dbReference type="PROSITE" id="PS51257">
    <property type="entry name" value="PROKAR_LIPOPROTEIN"/>
    <property type="match status" value="1"/>
</dbReference>
<dbReference type="InterPro" id="IPR046953">
    <property type="entry name" value="Spore_GerAC-like_C"/>
</dbReference>
<dbReference type="NCBIfam" id="TIGR02887">
    <property type="entry name" value="spore_ger_x_C"/>
    <property type="match status" value="1"/>
</dbReference>
<gene>
    <name evidence="10" type="ORF">FKZ59_02835</name>
</gene>
<feature type="domain" description="Spore germination GerAC-like C-terminal" evidence="8">
    <location>
        <begin position="217"/>
        <end position="372"/>
    </location>
</feature>
<dbReference type="Proteomes" id="UP000315753">
    <property type="component" value="Unassembled WGS sequence"/>
</dbReference>
<dbReference type="InterPro" id="IPR008844">
    <property type="entry name" value="Spore_GerAC-like"/>
</dbReference>
<keyword evidence="11" id="KW-1185">Reference proteome</keyword>
<organism evidence="10 11">
    <name type="scientific">Ureibacillus terrenus</name>
    <dbReference type="NCBI Taxonomy" id="118246"/>
    <lineage>
        <taxon>Bacteria</taxon>
        <taxon>Bacillati</taxon>
        <taxon>Bacillota</taxon>
        <taxon>Bacilli</taxon>
        <taxon>Bacillales</taxon>
        <taxon>Caryophanaceae</taxon>
        <taxon>Ureibacillus</taxon>
    </lineage>
</organism>
<evidence type="ECO:0000313" key="11">
    <source>
        <dbReference type="Proteomes" id="UP000315753"/>
    </source>
</evidence>
<dbReference type="RefSeq" id="WP_141601220.1">
    <property type="nucleotide sequence ID" value="NZ_JARMSB010000008.1"/>
</dbReference>
<reference evidence="10 11" key="1">
    <citation type="submission" date="2019-06" db="EMBL/GenBank/DDBJ databases">
        <title>Genome sequence of Ureibacillus terrenus.</title>
        <authorList>
            <person name="Maclea K.S."/>
            <person name="Simoes M."/>
        </authorList>
    </citation>
    <scope>NUCLEOTIDE SEQUENCE [LARGE SCALE GENOMIC DNA]</scope>
    <source>
        <strain evidence="10 11">ATCC BAA-384</strain>
    </source>
</reference>
<dbReference type="GO" id="GO:0009847">
    <property type="term" value="P:spore germination"/>
    <property type="evidence" value="ECO:0007669"/>
    <property type="project" value="InterPro"/>
</dbReference>